<dbReference type="EMBL" id="CP086322">
    <property type="protein sequence ID" value="UQA97513.1"/>
    <property type="molecule type" value="Genomic_DNA"/>
</dbReference>
<evidence type="ECO:0000313" key="1">
    <source>
        <dbReference type="EMBL" id="UQA97513.1"/>
    </source>
</evidence>
<dbReference type="RefSeq" id="WP_248868482.1">
    <property type="nucleotide sequence ID" value="NZ_CP086322.1"/>
</dbReference>
<evidence type="ECO:0000313" key="2">
    <source>
        <dbReference type="Proteomes" id="UP000830115"/>
    </source>
</evidence>
<accession>A0ABY4MKA9</accession>
<protein>
    <submittedName>
        <fullName evidence="1">Uncharacterized protein</fullName>
    </submittedName>
</protein>
<keyword evidence="2" id="KW-1185">Reference proteome</keyword>
<organism evidence="1 2">
    <name type="scientific">Streptomyces halobius</name>
    <dbReference type="NCBI Taxonomy" id="2879846"/>
    <lineage>
        <taxon>Bacteria</taxon>
        <taxon>Bacillati</taxon>
        <taxon>Actinomycetota</taxon>
        <taxon>Actinomycetes</taxon>
        <taxon>Kitasatosporales</taxon>
        <taxon>Streptomycetaceae</taxon>
        <taxon>Streptomyces</taxon>
    </lineage>
</organism>
<proteinExistence type="predicted"/>
<gene>
    <name evidence="1" type="ORF">K9S39_41720</name>
</gene>
<reference evidence="1" key="1">
    <citation type="submission" date="2021-10" db="EMBL/GenBank/DDBJ databases">
        <title>Streptomyces nigrumlapis sp.nov.,an antimicrobial producing actinobacterium isolated from Black Gobi rocks.</title>
        <authorList>
            <person name="Wen Y."/>
            <person name="Zhang W."/>
            <person name="Liu X.G."/>
        </authorList>
    </citation>
    <scope>NUCLEOTIDE SEQUENCE</scope>
    <source>
        <strain evidence="1">ST13-2-2</strain>
    </source>
</reference>
<name>A0ABY4MKA9_9ACTN</name>
<dbReference type="Proteomes" id="UP000830115">
    <property type="component" value="Chromosome"/>
</dbReference>
<sequence length="59" mass="5864">MVLDKANQGASLEGFVAECGPEARVAPIMATPAIFTQATGKAAAIVGAAAVGYVTTKVK</sequence>